<accession>A0AAW1WET4</accession>
<organism evidence="8 9">
    <name type="scientific">Rubus argutus</name>
    <name type="common">Southern blackberry</name>
    <dbReference type="NCBI Taxonomy" id="59490"/>
    <lineage>
        <taxon>Eukaryota</taxon>
        <taxon>Viridiplantae</taxon>
        <taxon>Streptophyta</taxon>
        <taxon>Embryophyta</taxon>
        <taxon>Tracheophyta</taxon>
        <taxon>Spermatophyta</taxon>
        <taxon>Magnoliopsida</taxon>
        <taxon>eudicotyledons</taxon>
        <taxon>Gunneridae</taxon>
        <taxon>Pentapetalae</taxon>
        <taxon>rosids</taxon>
        <taxon>fabids</taxon>
        <taxon>Rosales</taxon>
        <taxon>Rosaceae</taxon>
        <taxon>Rosoideae</taxon>
        <taxon>Rosoideae incertae sedis</taxon>
        <taxon>Rubus</taxon>
    </lineage>
</organism>
<dbReference type="GO" id="GO:0003677">
    <property type="term" value="F:DNA binding"/>
    <property type="evidence" value="ECO:0007669"/>
    <property type="project" value="UniProtKB-KW"/>
</dbReference>
<dbReference type="SMART" id="SM00380">
    <property type="entry name" value="AP2"/>
    <property type="match status" value="2"/>
</dbReference>
<protein>
    <recommendedName>
        <fullName evidence="7">AP2/ERF domain-containing protein</fullName>
    </recommendedName>
</protein>
<dbReference type="Gene3D" id="3.30.730.10">
    <property type="entry name" value="AP2/ERF domain"/>
    <property type="match status" value="2"/>
</dbReference>
<keyword evidence="3" id="KW-0238">DNA-binding</keyword>
<dbReference type="Proteomes" id="UP001457282">
    <property type="component" value="Unassembled WGS sequence"/>
</dbReference>
<dbReference type="InterPro" id="IPR001471">
    <property type="entry name" value="AP2/ERF_dom"/>
</dbReference>
<sequence>MSMNSDSFRFHSSESKDCNLNLQSDNPFQLPNSIGDAPNYYNFTTAHYPFPSPLPLRGYEGFLTGANNSTSGGNQTASNNVLNKETSASGSGTKSSAIKHKHSQRQCKSFGNRSSMYRGVTKYENGRCEAFVWDNTDPEEKAKTSGFEEEEHAARAHDLAALKLWGESAQLNFPLSHYENEMEDMKAFSKKDYFLHIRRKTSFAKGTSNYRGVSKSGDSKKWQVRLGKGKDMHSIYVGTFDTKEEAARAYDIATIRLRGRKAITNFDINKYDVQQILDSSKFPIEKGASKTLRRSSVDDVLRKRRKTRNIPLLKFNVDSSGNPSLNPSVPPSFQPIIPTQTTTIDSNSHSQSPIPLLQLPVPHGYRIPTFQANPSFNPPFKYGGGEQMEPTVQIQPILSSENPDFPFQQFYNKDSQHHLYQNHSSQLLQDTHSPNSQQTPNFVAGWSNLASNSYVSRCTTSQFPDASLETMGTNKSTNGDGSNEMNGNLGYPDFGLCNSEWDPSTWLDMVLMSSHSDYNV</sequence>
<evidence type="ECO:0000256" key="6">
    <source>
        <dbReference type="SAM" id="MobiDB-lite"/>
    </source>
</evidence>
<feature type="domain" description="AP2/ERF" evidence="7">
    <location>
        <begin position="116"/>
        <end position="174"/>
    </location>
</feature>
<dbReference type="PROSITE" id="PS51032">
    <property type="entry name" value="AP2_ERF"/>
    <property type="match status" value="2"/>
</dbReference>
<keyword evidence="2" id="KW-0805">Transcription regulation</keyword>
<keyword evidence="4" id="KW-0804">Transcription</keyword>
<dbReference type="GO" id="GO:0005634">
    <property type="term" value="C:nucleus"/>
    <property type="evidence" value="ECO:0007669"/>
    <property type="project" value="UniProtKB-SubCell"/>
</dbReference>
<proteinExistence type="predicted"/>
<keyword evidence="5" id="KW-0539">Nucleus</keyword>
<feature type="domain" description="AP2/ERF" evidence="7">
    <location>
        <begin position="209"/>
        <end position="267"/>
    </location>
</feature>
<dbReference type="CDD" id="cd00018">
    <property type="entry name" value="AP2"/>
    <property type="match status" value="2"/>
</dbReference>
<comment type="subcellular location">
    <subcellularLocation>
        <location evidence="1">Nucleus</location>
    </subcellularLocation>
</comment>
<comment type="caution">
    <text evidence="8">The sequence shown here is derived from an EMBL/GenBank/DDBJ whole genome shotgun (WGS) entry which is preliminary data.</text>
</comment>
<dbReference type="EMBL" id="JBEDUW010000006">
    <property type="protein sequence ID" value="KAK9921797.1"/>
    <property type="molecule type" value="Genomic_DNA"/>
</dbReference>
<evidence type="ECO:0000256" key="3">
    <source>
        <dbReference type="ARBA" id="ARBA00023125"/>
    </source>
</evidence>
<feature type="compositionally biased region" description="Low complexity" evidence="6">
    <location>
        <begin position="84"/>
        <end position="96"/>
    </location>
</feature>
<evidence type="ECO:0000259" key="7">
    <source>
        <dbReference type="PROSITE" id="PS51032"/>
    </source>
</evidence>
<dbReference type="PANTHER" id="PTHR32467:SF241">
    <property type="entry name" value="OS01G0899800 PROTEIN"/>
    <property type="match status" value="1"/>
</dbReference>
<gene>
    <name evidence="8" type="ORF">M0R45_030293</name>
</gene>
<dbReference type="PANTHER" id="PTHR32467">
    <property type="entry name" value="AP2-LIKE ETHYLENE-RESPONSIVE TRANSCRIPTION FACTOR"/>
    <property type="match status" value="1"/>
</dbReference>
<evidence type="ECO:0000313" key="8">
    <source>
        <dbReference type="EMBL" id="KAK9921797.1"/>
    </source>
</evidence>
<evidence type="ECO:0000313" key="9">
    <source>
        <dbReference type="Proteomes" id="UP001457282"/>
    </source>
</evidence>
<dbReference type="PRINTS" id="PR00367">
    <property type="entry name" value="ETHRSPELEMNT"/>
</dbReference>
<dbReference type="SUPFAM" id="SSF54171">
    <property type="entry name" value="DNA-binding domain"/>
    <property type="match status" value="2"/>
</dbReference>
<keyword evidence="9" id="KW-1185">Reference proteome</keyword>
<name>A0AAW1WET4_RUBAR</name>
<dbReference type="GO" id="GO:0003700">
    <property type="term" value="F:DNA-binding transcription factor activity"/>
    <property type="evidence" value="ECO:0007669"/>
    <property type="project" value="InterPro"/>
</dbReference>
<dbReference type="InterPro" id="IPR036955">
    <property type="entry name" value="AP2/ERF_dom_sf"/>
</dbReference>
<evidence type="ECO:0000256" key="2">
    <source>
        <dbReference type="ARBA" id="ARBA00023015"/>
    </source>
</evidence>
<feature type="region of interest" description="Disordered" evidence="6">
    <location>
        <begin position="465"/>
        <end position="486"/>
    </location>
</feature>
<feature type="region of interest" description="Disordered" evidence="6">
    <location>
        <begin position="70"/>
        <end position="110"/>
    </location>
</feature>
<evidence type="ECO:0000256" key="5">
    <source>
        <dbReference type="ARBA" id="ARBA00023242"/>
    </source>
</evidence>
<dbReference type="AlphaFoldDB" id="A0AAW1WET4"/>
<evidence type="ECO:0000256" key="1">
    <source>
        <dbReference type="ARBA" id="ARBA00004123"/>
    </source>
</evidence>
<dbReference type="InterPro" id="IPR016177">
    <property type="entry name" value="DNA-bd_dom_sf"/>
</dbReference>
<feature type="compositionally biased region" description="Polar residues" evidence="6">
    <location>
        <begin position="70"/>
        <end position="83"/>
    </location>
</feature>
<reference evidence="8 9" key="1">
    <citation type="journal article" date="2023" name="G3 (Bethesda)">
        <title>A chromosome-length genome assembly and annotation of blackberry (Rubus argutus, cv. 'Hillquist').</title>
        <authorList>
            <person name="Bruna T."/>
            <person name="Aryal R."/>
            <person name="Dudchenko O."/>
            <person name="Sargent D.J."/>
            <person name="Mead D."/>
            <person name="Buti M."/>
            <person name="Cavallini A."/>
            <person name="Hytonen T."/>
            <person name="Andres J."/>
            <person name="Pham M."/>
            <person name="Weisz D."/>
            <person name="Mascagni F."/>
            <person name="Usai G."/>
            <person name="Natali L."/>
            <person name="Bassil N."/>
            <person name="Fernandez G.E."/>
            <person name="Lomsadze A."/>
            <person name="Armour M."/>
            <person name="Olukolu B."/>
            <person name="Poorten T."/>
            <person name="Britton C."/>
            <person name="Davik J."/>
            <person name="Ashrafi H."/>
            <person name="Aiden E.L."/>
            <person name="Borodovsky M."/>
            <person name="Worthington M."/>
        </authorList>
    </citation>
    <scope>NUCLEOTIDE SEQUENCE [LARGE SCALE GENOMIC DNA]</scope>
    <source>
        <strain evidence="8">PI 553951</strain>
    </source>
</reference>
<evidence type="ECO:0000256" key="4">
    <source>
        <dbReference type="ARBA" id="ARBA00023163"/>
    </source>
</evidence>